<organism evidence="1 2">
    <name type="scientific">Conidiobolus coronatus (strain ATCC 28846 / CBS 209.66 / NRRL 28638)</name>
    <name type="common">Delacroixia coronata</name>
    <dbReference type="NCBI Taxonomy" id="796925"/>
    <lineage>
        <taxon>Eukaryota</taxon>
        <taxon>Fungi</taxon>
        <taxon>Fungi incertae sedis</taxon>
        <taxon>Zoopagomycota</taxon>
        <taxon>Entomophthoromycotina</taxon>
        <taxon>Entomophthoromycetes</taxon>
        <taxon>Entomophthorales</taxon>
        <taxon>Ancylistaceae</taxon>
        <taxon>Conidiobolus</taxon>
    </lineage>
</organism>
<accession>A0A137NVT8</accession>
<sequence length="484" mass="56660">MKFSNSFKPYRRTLANDEKNETQVYKYVLFQPILQPVDFVGKSSQEAVTKSQFNNAQKFQNHILLILSSQIINYDRKLIPQIGSFINKIELGVFGKMFKFSIHMDQEWIEELLNPSFEEKCITSYFQIFHPILTCLSKYKFYSDHNTICPVLKSVVSFVGYSCVRKQRPELLKYLKHVAIVQLKRASSILEVGKQSLEYFHQAYLMASTLGIHKDIPGLNEMDKNERRCIRFALYKHDSQLSAVIRIQPHYLFLAPSWIPLNPLYQTNPHSKNPYEFLIAECICLSIKCGNMYWIISANLMSKYSQLTLLSPQAFLDNYTRIIYVLQMLLNHSLIRTLDLHLNLSEKCKNPEELEIVEKFAKTHVRLYHSLIIVLETQLSPESPTLELDQSTKKQLWSAEALYQNSIDVSPLSIPILYRNLCSLSLLYIKLILTHGHIPQHKELLLEKFKQVYNLFNSYRLKYNMPDSLVEFIDIIVNYYKIKI</sequence>
<dbReference type="Proteomes" id="UP000070444">
    <property type="component" value="Unassembled WGS sequence"/>
</dbReference>
<reference evidence="1 2" key="1">
    <citation type="journal article" date="2015" name="Genome Biol. Evol.">
        <title>Phylogenomic analyses indicate that early fungi evolved digesting cell walls of algal ancestors of land plants.</title>
        <authorList>
            <person name="Chang Y."/>
            <person name="Wang S."/>
            <person name="Sekimoto S."/>
            <person name="Aerts A.L."/>
            <person name="Choi C."/>
            <person name="Clum A."/>
            <person name="LaButti K.M."/>
            <person name="Lindquist E.A."/>
            <person name="Yee Ngan C."/>
            <person name="Ohm R.A."/>
            <person name="Salamov A.A."/>
            <person name="Grigoriev I.V."/>
            <person name="Spatafora J.W."/>
            <person name="Berbee M.L."/>
        </authorList>
    </citation>
    <scope>NUCLEOTIDE SEQUENCE [LARGE SCALE GENOMIC DNA]</scope>
    <source>
        <strain evidence="1 2">NRRL 28638</strain>
    </source>
</reference>
<keyword evidence="2" id="KW-1185">Reference proteome</keyword>
<evidence type="ECO:0008006" key="3">
    <source>
        <dbReference type="Google" id="ProtNLM"/>
    </source>
</evidence>
<name>A0A137NVT8_CONC2</name>
<dbReference type="STRING" id="796925.A0A137NVT8"/>
<proteinExistence type="predicted"/>
<gene>
    <name evidence="1" type="ORF">CONCODRAFT_11152</name>
</gene>
<protein>
    <recommendedName>
        <fullName evidence="3">Transcription factor domain-containing protein</fullName>
    </recommendedName>
</protein>
<dbReference type="EMBL" id="KQ964679">
    <property type="protein sequence ID" value="KXN66892.1"/>
    <property type="molecule type" value="Genomic_DNA"/>
</dbReference>
<evidence type="ECO:0000313" key="2">
    <source>
        <dbReference type="Proteomes" id="UP000070444"/>
    </source>
</evidence>
<evidence type="ECO:0000313" key="1">
    <source>
        <dbReference type="EMBL" id="KXN66892.1"/>
    </source>
</evidence>
<dbReference type="AlphaFoldDB" id="A0A137NVT8"/>